<reference evidence="3" key="1">
    <citation type="submission" date="2012-11" db="EMBL/GenBank/DDBJ databases">
        <authorList>
            <person name="Lucero-Rivera Y.E."/>
            <person name="Tovar-Ramirez D."/>
        </authorList>
    </citation>
    <scope>NUCLEOTIDE SEQUENCE [LARGE SCALE GENOMIC DNA]</scope>
    <source>
        <strain evidence="3">Araruama</strain>
    </source>
</reference>
<dbReference type="Proteomes" id="UP000189670">
    <property type="component" value="Unassembled WGS sequence"/>
</dbReference>
<accession>A0A1V1NSL2</accession>
<organism evidence="2 3">
    <name type="scientific">Candidatus Magnetoglobus multicellularis str. Araruama</name>
    <dbReference type="NCBI Taxonomy" id="890399"/>
    <lineage>
        <taxon>Bacteria</taxon>
        <taxon>Pseudomonadati</taxon>
        <taxon>Thermodesulfobacteriota</taxon>
        <taxon>Desulfobacteria</taxon>
        <taxon>Desulfobacterales</taxon>
        <taxon>Desulfobacteraceae</taxon>
        <taxon>Candidatus Magnetoglobus</taxon>
    </lineage>
</organism>
<evidence type="ECO:0000313" key="2">
    <source>
        <dbReference type="EMBL" id="ETR65553.1"/>
    </source>
</evidence>
<gene>
    <name evidence="2" type="ORF">OMM_14071</name>
</gene>
<feature type="compositionally biased region" description="Basic residues" evidence="1">
    <location>
        <begin position="124"/>
        <end position="145"/>
    </location>
</feature>
<evidence type="ECO:0000256" key="1">
    <source>
        <dbReference type="SAM" id="MobiDB-lite"/>
    </source>
</evidence>
<dbReference type="Gene3D" id="1.20.120.1490">
    <property type="match status" value="1"/>
</dbReference>
<dbReference type="AlphaFoldDB" id="A0A1V1NSL2"/>
<name>A0A1V1NSL2_9BACT</name>
<dbReference type="Pfam" id="PF13801">
    <property type="entry name" value="Metal_resist"/>
    <property type="match status" value="1"/>
</dbReference>
<sequence>MIVFVFVLSTTGYAKMHGLLPHGKWWHMPDVVKALKITEEEKTILDRTFLENRKAMITLKGEMSTKKLDMETLMESDPFDESGTLTQFESIQATGQKMWKTKVDFLIEVRKLLGKDRFMQLKSQFKRHHRGKHRKGPKRHHRGGKGHGQMSWDE</sequence>
<dbReference type="EMBL" id="ATBP01002713">
    <property type="protein sequence ID" value="ETR65553.1"/>
    <property type="molecule type" value="Genomic_DNA"/>
</dbReference>
<feature type="region of interest" description="Disordered" evidence="1">
    <location>
        <begin position="124"/>
        <end position="154"/>
    </location>
</feature>
<dbReference type="InterPro" id="IPR025961">
    <property type="entry name" value="Metal_resist"/>
</dbReference>
<protein>
    <submittedName>
        <fullName evidence="2">Uncharacterized protein</fullName>
    </submittedName>
</protein>
<comment type="caution">
    <text evidence="2">The sequence shown here is derived from an EMBL/GenBank/DDBJ whole genome shotgun (WGS) entry which is preliminary data.</text>
</comment>
<evidence type="ECO:0000313" key="3">
    <source>
        <dbReference type="Proteomes" id="UP000189670"/>
    </source>
</evidence>
<proteinExistence type="predicted"/>